<evidence type="ECO:0000259" key="6">
    <source>
        <dbReference type="Pfam" id="PF13860"/>
    </source>
</evidence>
<proteinExistence type="inferred from homology"/>
<sequence>MEIPSTTATSPQVTSAAAAATSTGTRGLTADFETFLTLLTTQLRNQDPLEPVESTEFVAQLASFSAVEQQVQANESLKAIAELLSNGSAAGLSDWIGTEVRAYAAAPYDNAPLTLYADPVSGADLAVLVVSDEAGTEVGRVTVSPSAEQIVWDGESTTGTLPEGSYSFTIESYLDGALLDNRAVEVFAPVVEVRRESDSTILVLSDGSRIDSEDVSILRAAEG</sequence>
<evidence type="ECO:0000313" key="7">
    <source>
        <dbReference type="EMBL" id="QDL94767.1"/>
    </source>
</evidence>
<protein>
    <recommendedName>
        <fullName evidence="2 5">Basal-body rod modification protein FlgD</fullName>
    </recommendedName>
</protein>
<accession>A0A5B8FJR7</accession>
<dbReference type="Proteomes" id="UP000305888">
    <property type="component" value="Plasmid pD4M1D"/>
</dbReference>
<name>A0A5B8FJR7_9RHOB</name>
<dbReference type="EMBL" id="CP040822">
    <property type="protein sequence ID" value="QDL94767.1"/>
    <property type="molecule type" value="Genomic_DNA"/>
</dbReference>
<evidence type="ECO:0000256" key="5">
    <source>
        <dbReference type="RuleBase" id="RU362076"/>
    </source>
</evidence>
<evidence type="ECO:0000256" key="4">
    <source>
        <dbReference type="ARBA" id="ARBA00024746"/>
    </source>
</evidence>
<comment type="similarity">
    <text evidence="1 5">Belongs to the FlgD family.</text>
</comment>
<keyword evidence="8" id="KW-1185">Reference proteome</keyword>
<dbReference type="RefSeq" id="WP_138578628.1">
    <property type="nucleotide sequence ID" value="NZ_CP040822.1"/>
</dbReference>
<reference evidence="7 8" key="1">
    <citation type="submission" date="2019-06" db="EMBL/GenBank/DDBJ databases">
        <title>Genome sequence of Rhodobacteraceae bacterium D4M1.</title>
        <authorList>
            <person name="Cao J."/>
        </authorList>
    </citation>
    <scope>NUCLEOTIDE SEQUENCE [LARGE SCALE GENOMIC DNA]</scope>
    <source>
        <strain evidence="7 8">D4M1</strain>
        <plasmid evidence="8">pd4m1d</plasmid>
    </source>
</reference>
<dbReference type="Pfam" id="PF13860">
    <property type="entry name" value="FlgD_ig"/>
    <property type="match status" value="1"/>
</dbReference>
<dbReference type="KEGG" id="ppru:FDP22_23125"/>
<evidence type="ECO:0000256" key="1">
    <source>
        <dbReference type="ARBA" id="ARBA00010577"/>
    </source>
</evidence>
<feature type="domain" description="FlgD/Vpr Ig-like" evidence="6">
    <location>
        <begin position="111"/>
        <end position="173"/>
    </location>
</feature>
<evidence type="ECO:0000313" key="8">
    <source>
        <dbReference type="Proteomes" id="UP000305888"/>
    </source>
</evidence>
<evidence type="ECO:0000256" key="2">
    <source>
        <dbReference type="ARBA" id="ARBA00016013"/>
    </source>
</evidence>
<dbReference type="InterPro" id="IPR005648">
    <property type="entry name" value="FlgD"/>
</dbReference>
<organism evidence="7 8">
    <name type="scientific">Paroceanicella profunda</name>
    <dbReference type="NCBI Taxonomy" id="2579971"/>
    <lineage>
        <taxon>Bacteria</taxon>
        <taxon>Pseudomonadati</taxon>
        <taxon>Pseudomonadota</taxon>
        <taxon>Alphaproteobacteria</taxon>
        <taxon>Rhodobacterales</taxon>
        <taxon>Paracoccaceae</taxon>
        <taxon>Paroceanicella</taxon>
    </lineage>
</organism>
<dbReference type="GO" id="GO:0044781">
    <property type="term" value="P:bacterial-type flagellum organization"/>
    <property type="evidence" value="ECO:0007669"/>
    <property type="project" value="UniProtKB-UniRule"/>
</dbReference>
<comment type="function">
    <text evidence="4 5">Required for flagellar hook formation. May act as a scaffolding protein.</text>
</comment>
<dbReference type="InterPro" id="IPR025965">
    <property type="entry name" value="FlgD/Vpr_Ig-like"/>
</dbReference>
<dbReference type="OrthoDB" id="9785233at2"/>
<dbReference type="AlphaFoldDB" id="A0A5B8FJR7"/>
<evidence type="ECO:0000256" key="3">
    <source>
        <dbReference type="ARBA" id="ARBA00022795"/>
    </source>
</evidence>
<gene>
    <name evidence="7" type="ORF">FDP22_23125</name>
</gene>
<keyword evidence="3 5" id="KW-1005">Bacterial flagellum biogenesis</keyword>
<dbReference type="Pfam" id="PF03963">
    <property type="entry name" value="FlgD"/>
    <property type="match status" value="1"/>
</dbReference>
<keyword evidence="7" id="KW-0614">Plasmid</keyword>
<geneLocation type="plasmid" evidence="8">
    <name>pd4m1d</name>
</geneLocation>